<dbReference type="Gene3D" id="1.25.40.10">
    <property type="entry name" value="Tetratricopeptide repeat domain"/>
    <property type="match status" value="1"/>
</dbReference>
<proteinExistence type="predicted"/>
<evidence type="ECO:0000313" key="2">
    <source>
        <dbReference type="EMBL" id="XBH06769.1"/>
    </source>
</evidence>
<feature type="region of interest" description="Disordered" evidence="1">
    <location>
        <begin position="656"/>
        <end position="677"/>
    </location>
</feature>
<dbReference type="AlphaFoldDB" id="A0AAU7CMV7"/>
<dbReference type="RefSeq" id="WP_406699617.1">
    <property type="nucleotide sequence ID" value="NZ_CP155447.1"/>
</dbReference>
<dbReference type="EMBL" id="CP155447">
    <property type="protein sequence ID" value="XBH06769.1"/>
    <property type="molecule type" value="Genomic_DNA"/>
</dbReference>
<dbReference type="SUPFAM" id="SSF48695">
    <property type="entry name" value="Multiheme cytochromes"/>
    <property type="match status" value="1"/>
</dbReference>
<evidence type="ECO:0000256" key="1">
    <source>
        <dbReference type="SAM" id="MobiDB-lite"/>
    </source>
</evidence>
<reference evidence="2" key="1">
    <citation type="submission" date="2024-05" db="EMBL/GenBank/DDBJ databases">
        <title>Planctomycetes of the genus Singulisphaera possess chitinolytic capabilities.</title>
        <authorList>
            <person name="Ivanova A."/>
        </authorList>
    </citation>
    <scope>NUCLEOTIDE SEQUENCE</scope>
    <source>
        <strain evidence="2">Ch08T</strain>
    </source>
</reference>
<dbReference type="SUPFAM" id="SSF48452">
    <property type="entry name" value="TPR-like"/>
    <property type="match status" value="1"/>
</dbReference>
<organism evidence="2">
    <name type="scientific">Singulisphaera sp. Ch08</name>
    <dbReference type="NCBI Taxonomy" id="3120278"/>
    <lineage>
        <taxon>Bacteria</taxon>
        <taxon>Pseudomonadati</taxon>
        <taxon>Planctomycetota</taxon>
        <taxon>Planctomycetia</taxon>
        <taxon>Isosphaerales</taxon>
        <taxon>Isosphaeraceae</taxon>
        <taxon>Singulisphaera</taxon>
    </lineage>
</organism>
<sequence>MHKKTFLKPVIKGSEFCSTCHKVSLPYALNHYKDFLRGQNHYDTFLLSGVSGHGARSFYYPPVAKSRCVDCHMNLQPSRDFGARDFDGKGGREIHNHLFLGANTGLAAIRGNLETAAAQAKFLQDQKVRIDLFALREGGGIDGRLLGPLRPDLPSLKPGQPYLVEVVVRTLGLGHPLSQGTADSNEIWVELIAKAGDRVIGRSGAIDDNGEVDPYAHFINVFMLDRHGKRIDRRNPQDIFVPLYNKQVPPGAGQVVHFGLTVPDKMDGPLTLEAKVNYRKFDRTYMDFIFGKGKGPALPTVVMAADSVQLPVNGKAPGTIEASPIKEVWQRWNDYGIGLLLEGGDKGGQKGELKQAEPIFRKVAELGRIDGWVNLARLYLKEGRIGEARDAIEKAATQPQPPAPWVIHWLTGQINERNGRLDEAIASYEAILGTTVPERGFDFSLDYEVVNALGGASYARARLEPVASEERLTYLRKSIAAYRRTLAIDTENVAAHYGLGLAYADPSWNVAPANLPKAEQESEKPASEITDEILAKTERTAQASISARSRAAHALGLAESIAQLVKRPRPEFGSRLDPLFEVIQQLGPVWERETDPSARFALSSALKGAHKTMHQLLKPDETAEGLAVAIARQNSTAADQNAQSIVIHSLHRVEVPRLDPGNLTDQKPSASPIRTKP</sequence>
<dbReference type="InterPro" id="IPR011990">
    <property type="entry name" value="TPR-like_helical_dom_sf"/>
</dbReference>
<dbReference type="InterPro" id="IPR036280">
    <property type="entry name" value="Multihaem_cyt_sf"/>
</dbReference>
<dbReference type="Pfam" id="PF13432">
    <property type="entry name" value="TPR_16"/>
    <property type="match status" value="1"/>
</dbReference>
<protein>
    <submittedName>
        <fullName evidence="2">Tetratricopeptide repeat protein</fullName>
    </submittedName>
</protein>
<gene>
    <name evidence="2" type="ORF">V5E97_12220</name>
</gene>
<name>A0AAU7CMV7_9BACT</name>
<accession>A0AAU7CMV7</accession>